<dbReference type="FunFam" id="2.60.120.200:FF:000157">
    <property type="entry name" value="Beta-glucan synthesis-associated protein SKN1"/>
    <property type="match status" value="1"/>
</dbReference>
<evidence type="ECO:0000256" key="5">
    <source>
        <dbReference type="SAM" id="MobiDB-lite"/>
    </source>
</evidence>
<feature type="region of interest" description="Disordered" evidence="5">
    <location>
        <begin position="704"/>
        <end position="730"/>
    </location>
</feature>
<evidence type="ECO:0000256" key="6">
    <source>
        <dbReference type="SAM" id="Phobius"/>
    </source>
</evidence>
<evidence type="ECO:0000256" key="1">
    <source>
        <dbReference type="ARBA" id="ARBA00004370"/>
    </source>
</evidence>
<reference evidence="8" key="1">
    <citation type="submission" date="2022-12" db="EMBL/GenBank/DDBJ databases">
        <authorList>
            <person name="Webb A."/>
        </authorList>
    </citation>
    <scope>NUCLEOTIDE SEQUENCE</scope>
    <source>
        <strain evidence="8">Hp1</strain>
    </source>
</reference>
<feature type="signal peptide" evidence="7">
    <location>
        <begin position="1"/>
        <end position="30"/>
    </location>
</feature>
<evidence type="ECO:0000256" key="3">
    <source>
        <dbReference type="ARBA" id="ARBA00023180"/>
    </source>
</evidence>
<dbReference type="GO" id="GO:0015926">
    <property type="term" value="F:glucosidase activity"/>
    <property type="evidence" value="ECO:0007669"/>
    <property type="project" value="TreeGrafter"/>
</dbReference>
<evidence type="ECO:0000313" key="9">
    <source>
        <dbReference type="Proteomes" id="UP001162031"/>
    </source>
</evidence>
<keyword evidence="3" id="KW-0325">Glycoprotein</keyword>
<dbReference type="GO" id="GO:0005886">
    <property type="term" value="C:plasma membrane"/>
    <property type="evidence" value="ECO:0007669"/>
    <property type="project" value="TreeGrafter"/>
</dbReference>
<organism evidence="8 9">
    <name type="scientific">Hyaloperonospora brassicae</name>
    <name type="common">Brassica downy mildew</name>
    <name type="synonym">Peronospora brassicae</name>
    <dbReference type="NCBI Taxonomy" id="162125"/>
    <lineage>
        <taxon>Eukaryota</taxon>
        <taxon>Sar</taxon>
        <taxon>Stramenopiles</taxon>
        <taxon>Oomycota</taxon>
        <taxon>Peronosporomycetes</taxon>
        <taxon>Peronosporales</taxon>
        <taxon>Peronosporaceae</taxon>
        <taxon>Hyaloperonospora</taxon>
    </lineage>
</organism>
<dbReference type="InterPro" id="IPR013320">
    <property type="entry name" value="ConA-like_dom_sf"/>
</dbReference>
<dbReference type="AlphaFoldDB" id="A0AAV0TPF7"/>
<keyword evidence="4" id="KW-0961">Cell wall biogenesis/degradation</keyword>
<accession>A0AAV0TPF7</accession>
<dbReference type="GO" id="GO:0071555">
    <property type="term" value="P:cell wall organization"/>
    <property type="evidence" value="ECO:0007669"/>
    <property type="project" value="UniProtKB-KW"/>
</dbReference>
<dbReference type="GO" id="GO:0006078">
    <property type="term" value="P:(1-&gt;6)-beta-D-glucan biosynthetic process"/>
    <property type="evidence" value="ECO:0007669"/>
    <property type="project" value="TreeGrafter"/>
</dbReference>
<gene>
    <name evidence="8" type="ORF">HBR001_LOCUS3133</name>
</gene>
<dbReference type="Pfam" id="PF03935">
    <property type="entry name" value="SKN1_KRE6_Sbg1"/>
    <property type="match status" value="3"/>
</dbReference>
<evidence type="ECO:0000256" key="4">
    <source>
        <dbReference type="ARBA" id="ARBA00023316"/>
    </source>
</evidence>
<sequence length="730" mass="80031">MPPLWPSSPPLRRACAVACWALVATSRVRSANVTTHPTKSGIGVWVDPDTPRDRYVYLSSRGRPWDLVMSDEFNVANRSFRPGDDHMWTSLEKPDGVNGALEVYSHNMTSTACDDDGTCYFFIRAVDEVTSVRVYNMYKHPPAFEELPGVTDPASGNPDAKLGPSARVMNTDFYPTWPGLWMLGNLGRAIFSASTNRMWPFSYNECDDDVFNSSFQRISACDDDPGFGLHPHQGRGAPEIDVLEGAGTTVSASAQIGPGMPDEYRLFFVDQSTGDSDYCHFTYECNTIGANHVDVPTAYYAARRDHRSWYQGFRYGANNFCRPNNAMKQDFETIEASLEAGITINSCTVDKCPGSGDVNGDLGLIDGKGPGHWNINTNGTCFSLMNSYLGSYLCDPDNTHSKCPEPRDPNTTAPAGAMSSFNYQMDALSSNWPLHFGAYTGYLIYQVEWVTGKNGYIRWMLHGAPLFEIPAEAVENVPQSAKKNNPKKVMIEEPLYIIMNVALSKEWGSMPPNRGKPCRGDGKDPVANAICDSFPLYMKVDYIRLYQDRGTDLEDDNYMAVTCDPADHPTKEWIEGHMDEYEDNDNKVVEVAGKAFCKTSDDCSIGGPLAKTSLKTGKCVNQRCECMYHSWGGPRCTTATSGSSSSEEGVMSQTFGPSMGVSIALAVVACLLSALSVYKAVTKSAKQSKVAMAAVNAQRKAAAISETGSNSEGSTNIAPVSKDNYRQNFV</sequence>
<evidence type="ECO:0000313" key="8">
    <source>
        <dbReference type="EMBL" id="CAI5723499.1"/>
    </source>
</evidence>
<evidence type="ECO:0000256" key="7">
    <source>
        <dbReference type="SAM" id="SignalP"/>
    </source>
</evidence>
<dbReference type="Proteomes" id="UP001162031">
    <property type="component" value="Unassembled WGS sequence"/>
</dbReference>
<evidence type="ECO:0000256" key="2">
    <source>
        <dbReference type="ARBA" id="ARBA00023136"/>
    </source>
</evidence>
<dbReference type="Gene3D" id="2.60.120.200">
    <property type="match status" value="2"/>
</dbReference>
<protein>
    <recommendedName>
        <fullName evidence="10">GH16 domain-containing protein</fullName>
    </recommendedName>
</protein>
<keyword evidence="2 6" id="KW-0472">Membrane</keyword>
<keyword evidence="7" id="KW-0732">Signal</keyword>
<feature type="chain" id="PRO_5043583800" description="GH16 domain-containing protein" evidence="7">
    <location>
        <begin position="31"/>
        <end position="730"/>
    </location>
</feature>
<keyword evidence="6" id="KW-0812">Transmembrane</keyword>
<feature type="compositionally biased region" description="Polar residues" evidence="5">
    <location>
        <begin position="706"/>
        <end position="718"/>
    </location>
</feature>
<comment type="subcellular location">
    <subcellularLocation>
        <location evidence="1">Membrane</location>
    </subcellularLocation>
</comment>
<keyword evidence="9" id="KW-1185">Reference proteome</keyword>
<dbReference type="SUPFAM" id="SSF49899">
    <property type="entry name" value="Concanavalin A-like lectins/glucanases"/>
    <property type="match status" value="1"/>
</dbReference>
<proteinExistence type="predicted"/>
<feature type="transmembrane region" description="Helical" evidence="6">
    <location>
        <begin position="659"/>
        <end position="678"/>
    </location>
</feature>
<dbReference type="EMBL" id="CANTFL010000482">
    <property type="protein sequence ID" value="CAI5723499.1"/>
    <property type="molecule type" value="Genomic_DNA"/>
</dbReference>
<keyword evidence="6" id="KW-1133">Transmembrane helix</keyword>
<name>A0AAV0TPF7_HYABA</name>
<dbReference type="PANTHER" id="PTHR31361">
    <property type="entry name" value="BETA-GLUCAN SYNTHESIS-ASSOCIATED PROTEIN KRE6-RELATED"/>
    <property type="match status" value="1"/>
</dbReference>
<dbReference type="InterPro" id="IPR005629">
    <property type="entry name" value="Skn1/Kre6/Sbg1"/>
</dbReference>
<dbReference type="PANTHER" id="PTHR31361:SF1">
    <property type="entry name" value="BETA-GLUCAN SYNTHESIS-ASSOCIATED PROTEIN KRE6-RELATED"/>
    <property type="match status" value="1"/>
</dbReference>
<dbReference type="GO" id="GO:0005789">
    <property type="term" value="C:endoplasmic reticulum membrane"/>
    <property type="evidence" value="ECO:0007669"/>
    <property type="project" value="TreeGrafter"/>
</dbReference>
<evidence type="ECO:0008006" key="10">
    <source>
        <dbReference type="Google" id="ProtNLM"/>
    </source>
</evidence>
<comment type="caution">
    <text evidence="8">The sequence shown here is derived from an EMBL/GenBank/DDBJ whole genome shotgun (WGS) entry which is preliminary data.</text>
</comment>